<dbReference type="Proteomes" id="UP001183388">
    <property type="component" value="Unassembled WGS sequence"/>
</dbReference>
<reference evidence="3" key="1">
    <citation type="submission" date="2023-07" db="EMBL/GenBank/DDBJ databases">
        <title>30 novel species of actinomycetes from the DSMZ collection.</title>
        <authorList>
            <person name="Nouioui I."/>
        </authorList>
    </citation>
    <scope>NUCLEOTIDE SEQUENCE [LARGE SCALE GENOMIC DNA]</scope>
    <source>
        <strain evidence="3">DSM 44917</strain>
    </source>
</reference>
<comment type="caution">
    <text evidence="2">The sequence shown here is derived from an EMBL/GenBank/DDBJ whole genome shotgun (WGS) entry which is preliminary data.</text>
</comment>
<dbReference type="RefSeq" id="WP_311629819.1">
    <property type="nucleotide sequence ID" value="NZ_JAVREN010000008.1"/>
</dbReference>
<keyword evidence="1" id="KW-0472">Membrane</keyword>
<sequence>MRTILGREPALVLGTLSALLSLAVTLGLDITTEQAGAIVAATSAAFATATALMTRPVAPSAGAGLVTAGAALLGAYGLDVAPETVGAVNAALVSVLALVTRAQVSPARTADDPLASYRGRDR</sequence>
<proteinExistence type="predicted"/>
<accession>A0ABU2L5P7</accession>
<name>A0ABU2L5P7_9ACTN</name>
<keyword evidence="1" id="KW-0812">Transmembrane</keyword>
<evidence type="ECO:0000313" key="2">
    <source>
        <dbReference type="EMBL" id="MDT0306879.1"/>
    </source>
</evidence>
<protein>
    <recommendedName>
        <fullName evidence="4">Holin</fullName>
    </recommendedName>
</protein>
<keyword evidence="3" id="KW-1185">Reference proteome</keyword>
<evidence type="ECO:0000256" key="1">
    <source>
        <dbReference type="SAM" id="Phobius"/>
    </source>
</evidence>
<feature type="transmembrane region" description="Helical" evidence="1">
    <location>
        <begin position="37"/>
        <end position="54"/>
    </location>
</feature>
<dbReference type="EMBL" id="JAVREN010000008">
    <property type="protein sequence ID" value="MDT0306879.1"/>
    <property type="molecule type" value="Genomic_DNA"/>
</dbReference>
<organism evidence="2 3">
    <name type="scientific">Streptomyces boetiae</name>
    <dbReference type="NCBI Taxonomy" id="3075541"/>
    <lineage>
        <taxon>Bacteria</taxon>
        <taxon>Bacillati</taxon>
        <taxon>Actinomycetota</taxon>
        <taxon>Actinomycetes</taxon>
        <taxon>Kitasatosporales</taxon>
        <taxon>Streptomycetaceae</taxon>
        <taxon>Streptomyces</taxon>
    </lineage>
</organism>
<feature type="transmembrane region" description="Helical" evidence="1">
    <location>
        <begin position="84"/>
        <end position="100"/>
    </location>
</feature>
<evidence type="ECO:0008006" key="4">
    <source>
        <dbReference type="Google" id="ProtNLM"/>
    </source>
</evidence>
<keyword evidence="1" id="KW-1133">Transmembrane helix</keyword>
<gene>
    <name evidence="2" type="ORF">RM780_07870</name>
</gene>
<evidence type="ECO:0000313" key="3">
    <source>
        <dbReference type="Proteomes" id="UP001183388"/>
    </source>
</evidence>